<proteinExistence type="predicted"/>
<reference evidence="3" key="1">
    <citation type="journal article" date="2019" name="Int. J. Syst. Evol. Microbiol.">
        <title>The Global Catalogue of Microorganisms (GCM) 10K type strain sequencing project: providing services to taxonomists for standard genome sequencing and annotation.</title>
        <authorList>
            <consortium name="The Broad Institute Genomics Platform"/>
            <consortium name="The Broad Institute Genome Sequencing Center for Infectious Disease"/>
            <person name="Wu L."/>
            <person name="Ma J."/>
        </authorList>
    </citation>
    <scope>NUCLEOTIDE SEQUENCE [LARGE SCALE GENOMIC DNA]</scope>
    <source>
        <strain evidence="3">JCM 17024</strain>
    </source>
</reference>
<feature type="compositionally biased region" description="Low complexity" evidence="1">
    <location>
        <begin position="115"/>
        <end position="144"/>
    </location>
</feature>
<name>A0ABP7MWA1_9MICO</name>
<dbReference type="EMBL" id="BAABCP010000001">
    <property type="protein sequence ID" value="GAA3930101.1"/>
    <property type="molecule type" value="Genomic_DNA"/>
</dbReference>
<evidence type="ECO:0000256" key="1">
    <source>
        <dbReference type="SAM" id="MobiDB-lite"/>
    </source>
</evidence>
<comment type="caution">
    <text evidence="2">The sequence shown here is derived from an EMBL/GenBank/DDBJ whole genome shotgun (WGS) entry which is preliminary data.</text>
</comment>
<evidence type="ECO:0000313" key="3">
    <source>
        <dbReference type="Proteomes" id="UP001501591"/>
    </source>
</evidence>
<evidence type="ECO:0000313" key="2">
    <source>
        <dbReference type="EMBL" id="GAA3930101.1"/>
    </source>
</evidence>
<accession>A0ABP7MWA1</accession>
<organism evidence="2 3">
    <name type="scientific">Microbacterium soli</name>
    <dbReference type="NCBI Taxonomy" id="446075"/>
    <lineage>
        <taxon>Bacteria</taxon>
        <taxon>Bacillati</taxon>
        <taxon>Actinomycetota</taxon>
        <taxon>Actinomycetes</taxon>
        <taxon>Micrococcales</taxon>
        <taxon>Microbacteriaceae</taxon>
        <taxon>Microbacterium</taxon>
    </lineage>
</organism>
<dbReference type="Proteomes" id="UP001501591">
    <property type="component" value="Unassembled WGS sequence"/>
</dbReference>
<sequence length="169" mass="18220">MNEPQGPTPTGTSRPYRSLAEALRAHRIPVENHEFIGAVVDAVGIISFIDRGRYIEALRREGAALHIGRTYINGFSEQEQILVGGRALPLIPSEGRAPYFYVDQPSALPSASVAARRTAGTRSARTRPAVKPASAPRARRATPPQERDYGVCDVCFMVRGAAGTCGCDD</sequence>
<protein>
    <submittedName>
        <fullName evidence="2">Uncharacterized protein</fullName>
    </submittedName>
</protein>
<gene>
    <name evidence="2" type="ORF">GCM10022383_05950</name>
</gene>
<keyword evidence="3" id="KW-1185">Reference proteome</keyword>
<dbReference type="RefSeq" id="WP_344818012.1">
    <property type="nucleotide sequence ID" value="NZ_BAABCP010000001.1"/>
</dbReference>
<feature type="region of interest" description="Disordered" evidence="1">
    <location>
        <begin position="115"/>
        <end position="145"/>
    </location>
</feature>